<proteinExistence type="predicted"/>
<protein>
    <submittedName>
        <fullName evidence="1">Ankyrin repeat-containing domain protein</fullName>
    </submittedName>
</protein>
<gene>
    <name evidence="1" type="ORF">F4821DRAFT_279802</name>
</gene>
<accession>A0ACC0CWB6</accession>
<keyword evidence="2" id="KW-1185">Reference proteome</keyword>
<dbReference type="Proteomes" id="UP001497680">
    <property type="component" value="Unassembled WGS sequence"/>
</dbReference>
<organism evidence="1 2">
    <name type="scientific">Hypoxylon rubiginosum</name>
    <dbReference type="NCBI Taxonomy" id="110542"/>
    <lineage>
        <taxon>Eukaryota</taxon>
        <taxon>Fungi</taxon>
        <taxon>Dikarya</taxon>
        <taxon>Ascomycota</taxon>
        <taxon>Pezizomycotina</taxon>
        <taxon>Sordariomycetes</taxon>
        <taxon>Xylariomycetidae</taxon>
        <taxon>Xylariales</taxon>
        <taxon>Hypoxylaceae</taxon>
        <taxon>Hypoxylon</taxon>
    </lineage>
</organism>
<reference evidence="1 2" key="1">
    <citation type="journal article" date="2022" name="New Phytol.">
        <title>Ecological generalism drives hyperdiversity of secondary metabolite gene clusters in xylarialean endophytes.</title>
        <authorList>
            <person name="Franco M.E.E."/>
            <person name="Wisecaver J.H."/>
            <person name="Arnold A.E."/>
            <person name="Ju Y.M."/>
            <person name="Slot J.C."/>
            <person name="Ahrendt S."/>
            <person name="Moore L.P."/>
            <person name="Eastman K.E."/>
            <person name="Scott K."/>
            <person name="Konkel Z."/>
            <person name="Mondo S.J."/>
            <person name="Kuo A."/>
            <person name="Hayes R.D."/>
            <person name="Haridas S."/>
            <person name="Andreopoulos B."/>
            <person name="Riley R."/>
            <person name="LaButti K."/>
            <person name="Pangilinan J."/>
            <person name="Lipzen A."/>
            <person name="Amirebrahimi M."/>
            <person name="Yan J."/>
            <person name="Adam C."/>
            <person name="Keymanesh K."/>
            <person name="Ng V."/>
            <person name="Louie K."/>
            <person name="Northen T."/>
            <person name="Drula E."/>
            <person name="Henrissat B."/>
            <person name="Hsieh H.M."/>
            <person name="Youens-Clark K."/>
            <person name="Lutzoni F."/>
            <person name="Miadlikowska J."/>
            <person name="Eastwood D.C."/>
            <person name="Hamelin R.C."/>
            <person name="Grigoriev I.V."/>
            <person name="U'Ren J.M."/>
        </authorList>
    </citation>
    <scope>NUCLEOTIDE SEQUENCE [LARGE SCALE GENOMIC DNA]</scope>
    <source>
        <strain evidence="1 2">ER1909</strain>
    </source>
</reference>
<evidence type="ECO:0000313" key="2">
    <source>
        <dbReference type="Proteomes" id="UP001497680"/>
    </source>
</evidence>
<name>A0ACC0CWB6_9PEZI</name>
<sequence>MSTGSGRSRLVATLVSAAKSNNERLVLAYLEAGVDVNAHTGTDGSALHASAAAGHANIVNILLKKGAAINALGPTSAPSLQFAAAEGHLAVVRLLVHEGAAIDQTSSLHGTALSAAASRGRADIVRFLLKKGASASVAGGPYGNALQAASWNGNPDVIRYLLDSGADIRARGGGGCTALQMAAFVGKASAIQVLDRGARVDIDAPGGKYGSALKAATEGNHYEAVTLLLEAGATPLQLGRGETDGSETGDGEELAPNHDSNGPSQKKNITEMTLPGHIASPIELPTAISLTVDERNMSFQPISIPILSPRLSYASQLSTHNNSEILKHHSLSLVDRPAISSVGFSTIHDSPKATVDIVFIHGLQGHPEKTWTYAKTSHKRTSLRQRFFRSSPISPIEETPAIYWPYALLAQNEDFADTRIMTWGYDTKVIGDFFGTSDQQNISQHGNNFMVSLQQERKANPHRPLVFVAHSLGGIILKVALDNSKRSIYQPQYLSIYESTKGIIFLGTPHGGSGGADWGLITSKIIKCALQSPSERVLRSLTPNSELLENLRKTFLQMLEDDHFKIHSFHETRPIYGIYGLNSLVVPYESSQVGHARKEVVLGLPGNHSEICKFSGPADPAYKAVFGALQDYVTEATNRPLIRHVRF</sequence>
<comment type="caution">
    <text evidence="1">The sequence shown here is derived from an EMBL/GenBank/DDBJ whole genome shotgun (WGS) entry which is preliminary data.</text>
</comment>
<dbReference type="EMBL" id="MU394332">
    <property type="protein sequence ID" value="KAI6084796.1"/>
    <property type="molecule type" value="Genomic_DNA"/>
</dbReference>
<evidence type="ECO:0000313" key="1">
    <source>
        <dbReference type="EMBL" id="KAI6084796.1"/>
    </source>
</evidence>